<name>A0A846HAZ5_9CYAN</name>
<organism evidence="1 2">
    <name type="scientific">Hassallia byssoidea VB512170</name>
    <dbReference type="NCBI Taxonomy" id="1304833"/>
    <lineage>
        <taxon>Bacteria</taxon>
        <taxon>Bacillati</taxon>
        <taxon>Cyanobacteriota</taxon>
        <taxon>Cyanophyceae</taxon>
        <taxon>Nostocales</taxon>
        <taxon>Tolypothrichaceae</taxon>
        <taxon>Hassallia</taxon>
    </lineage>
</organism>
<evidence type="ECO:0000313" key="1">
    <source>
        <dbReference type="EMBL" id="NEU73919.1"/>
    </source>
</evidence>
<keyword evidence="2" id="KW-1185">Reference proteome</keyword>
<dbReference type="RefSeq" id="WP_039739766.1">
    <property type="nucleotide sequence ID" value="NZ_JTCM02000031.1"/>
</dbReference>
<dbReference type="SUPFAM" id="SSF46458">
    <property type="entry name" value="Globin-like"/>
    <property type="match status" value="1"/>
</dbReference>
<proteinExistence type="predicted"/>
<gene>
    <name evidence="1" type="ORF">PI95_015480</name>
</gene>
<sequence length="361" mass="41558">MLKTSQPVKTPTVDRLLNLWAQRYTVDLSSLSLENGASAEELLKASSPEGRALTATKLKDNVLDINCNMAWIQTKTLYSYIPNILDLNEAKRITQFAFRVYRKVLEIYQKQSINTGSVSVESKDNSLTLWAIPAIEELAYALEPILLVFQEQHIASKDWRALGFLTTQLNFSNSLILKKLTPCEKILLASYLNFVEEQVAMPWQRVCNQSAKYKFNSPEFMIVEQMLPAARDIAQSVYNRLVELLPNHRSRRGKLNDSGVTHSCLRDLNMFQAYLWLCFLEGSMASFEEELLPLCEMVVEGVEIKWEMTEKWCQVLGDEIIRRVNPEQKALLLPYTERMQEIFLQKRSRLGFREESVESAV</sequence>
<reference evidence="1 2" key="1">
    <citation type="journal article" date="2015" name="Genome Announc.">
        <title>Draft Genome Sequence of Cyanobacterium Hassallia byssoidea Strain VB512170, Isolated from Monuments in India.</title>
        <authorList>
            <person name="Singh D."/>
            <person name="Chandrababunaidu M.M."/>
            <person name="Panda A."/>
            <person name="Sen D."/>
            <person name="Bhattacharyya S."/>
            <person name="Adhikary S.P."/>
            <person name="Tripathy S."/>
        </authorList>
    </citation>
    <scope>NUCLEOTIDE SEQUENCE [LARGE SCALE GENOMIC DNA]</scope>
    <source>
        <strain evidence="1 2">VB512170</strain>
    </source>
</reference>
<dbReference type="Proteomes" id="UP000031549">
    <property type="component" value="Unassembled WGS sequence"/>
</dbReference>
<dbReference type="AlphaFoldDB" id="A0A846HAZ5"/>
<accession>A0A846HAZ5</accession>
<dbReference type="EMBL" id="JTCM02000031">
    <property type="protein sequence ID" value="NEU73919.1"/>
    <property type="molecule type" value="Genomic_DNA"/>
</dbReference>
<evidence type="ECO:0000313" key="2">
    <source>
        <dbReference type="Proteomes" id="UP000031549"/>
    </source>
</evidence>
<comment type="caution">
    <text evidence="1">The sequence shown here is derived from an EMBL/GenBank/DDBJ whole genome shotgun (WGS) entry which is preliminary data.</text>
</comment>
<protein>
    <submittedName>
        <fullName evidence="1">Uncharacterized protein</fullName>
    </submittedName>
</protein>
<dbReference type="InterPro" id="IPR009050">
    <property type="entry name" value="Globin-like_sf"/>
</dbReference>